<feature type="binding site" evidence="3">
    <location>
        <position position="114"/>
    </location>
    <ligand>
        <name>a divalent metal cation</name>
        <dbReference type="ChEBI" id="CHEBI:60240"/>
        <label>1</label>
    </ligand>
</feature>
<dbReference type="EMBL" id="FWXI01000013">
    <property type="protein sequence ID" value="SMC92525.1"/>
    <property type="molecule type" value="Genomic_DNA"/>
</dbReference>
<keyword evidence="4" id="KW-0378">Hydrolase</keyword>
<organism evidence="4 5">
    <name type="scientific">Sporomusa malonica</name>
    <dbReference type="NCBI Taxonomy" id="112901"/>
    <lineage>
        <taxon>Bacteria</taxon>
        <taxon>Bacillati</taxon>
        <taxon>Bacillota</taxon>
        <taxon>Negativicutes</taxon>
        <taxon>Selenomonadales</taxon>
        <taxon>Sporomusaceae</taxon>
        <taxon>Sporomusa</taxon>
    </lineage>
</organism>
<dbReference type="Gene3D" id="3.40.1390.30">
    <property type="entry name" value="NIF3 (NGG1p interacting factor 3)-like"/>
    <property type="match status" value="1"/>
</dbReference>
<dbReference type="Proteomes" id="UP000192738">
    <property type="component" value="Unassembled WGS sequence"/>
</dbReference>
<reference evidence="4 5" key="1">
    <citation type="submission" date="2017-04" db="EMBL/GenBank/DDBJ databases">
        <authorList>
            <person name="Afonso C.L."/>
            <person name="Miller P.J."/>
            <person name="Scott M.A."/>
            <person name="Spackman E."/>
            <person name="Goraichik I."/>
            <person name="Dimitrov K.M."/>
            <person name="Suarez D.L."/>
            <person name="Swayne D.E."/>
        </authorList>
    </citation>
    <scope>NUCLEOTIDE SEQUENCE [LARGE SCALE GENOMIC DNA]</scope>
    <source>
        <strain evidence="4 5">DSM 5090</strain>
    </source>
</reference>
<keyword evidence="5" id="KW-1185">Reference proteome</keyword>
<dbReference type="InterPro" id="IPR036069">
    <property type="entry name" value="DUF34/NIF3_sf"/>
</dbReference>
<gene>
    <name evidence="4" type="ORF">SAMN04488500_113126</name>
</gene>
<dbReference type="GO" id="GO:0046872">
    <property type="term" value="F:metal ion binding"/>
    <property type="evidence" value="ECO:0007669"/>
    <property type="project" value="UniProtKB-KW"/>
</dbReference>
<dbReference type="AlphaFoldDB" id="A0A1W2D4T5"/>
<dbReference type="STRING" id="112901.SAMN04488500_113126"/>
<evidence type="ECO:0000313" key="5">
    <source>
        <dbReference type="Proteomes" id="UP000192738"/>
    </source>
</evidence>
<keyword evidence="3" id="KW-0479">Metal-binding</keyword>
<dbReference type="GO" id="GO:0016787">
    <property type="term" value="F:hydrolase activity"/>
    <property type="evidence" value="ECO:0007669"/>
    <property type="project" value="UniProtKB-KW"/>
</dbReference>
<dbReference type="SUPFAM" id="SSF102705">
    <property type="entry name" value="NIF3 (NGG1p interacting factor 3)-like"/>
    <property type="match status" value="1"/>
</dbReference>
<protein>
    <recommendedName>
        <fullName evidence="2">GTP cyclohydrolase 1 type 2 homolog</fullName>
    </recommendedName>
</protein>
<evidence type="ECO:0000256" key="2">
    <source>
        <dbReference type="ARBA" id="ARBA00022112"/>
    </source>
</evidence>
<dbReference type="InterPro" id="IPR002678">
    <property type="entry name" value="DUF34/NIF3"/>
</dbReference>
<dbReference type="Pfam" id="PF01784">
    <property type="entry name" value="DUF34_NIF3"/>
    <property type="match status" value="1"/>
</dbReference>
<evidence type="ECO:0000256" key="3">
    <source>
        <dbReference type="PIRSR" id="PIRSR602678-1"/>
    </source>
</evidence>
<comment type="similarity">
    <text evidence="1">Belongs to the GTP cyclohydrolase I type 2/NIF3 family.</text>
</comment>
<name>A0A1W2D4T5_9FIRM</name>
<feature type="binding site" evidence="3">
    <location>
        <position position="113"/>
    </location>
    <ligand>
        <name>a divalent metal cation</name>
        <dbReference type="ChEBI" id="CHEBI:60240"/>
        <label>1</label>
    </ligand>
</feature>
<evidence type="ECO:0000313" key="4">
    <source>
        <dbReference type="EMBL" id="SMC92525.1"/>
    </source>
</evidence>
<proteinExistence type="inferred from homology"/>
<evidence type="ECO:0000256" key="1">
    <source>
        <dbReference type="ARBA" id="ARBA00006964"/>
    </source>
</evidence>
<accession>A0A1W2D4T5</accession>
<sequence>MQTSNIIAENTTCSPIKEVVILDGIITVKDVLNALDKITGGRCVKNLDDIFSGKNKFVIMKSSNIPGKECMEMPGLICGNLEATVKKIAVTMTLTECNIELAGATGVDAIIAHHPVVEAANSGGVTIRGYLNLYGLAVFELHEAFHGLHPGIAYIHGHKSFRVDIAYGNIPGNILYVGKALKEISTIGAILDRLNEFMGMQEEQKMLLSEKNLRNCHDICETNVATGGKLLVGNRENKVGTILHIFPHTGFTAQHLEMAKREHPEADTVIASISRVSKDSDLVKKAEELGLNFVIGNCHAMEILENGLPLAIALQKILPDVEVVLFRERITSTPLNKVGTTSIRNYADYIASEYLINKEGGNEQPGIR</sequence>